<dbReference type="Gene3D" id="2.40.40.20">
    <property type="match status" value="1"/>
</dbReference>
<dbReference type="Gene3D" id="1.10.150.390">
    <property type="match status" value="1"/>
</dbReference>
<evidence type="ECO:0000256" key="5">
    <source>
        <dbReference type="ARBA" id="ARBA00022695"/>
    </source>
</evidence>
<evidence type="ECO:0000259" key="7">
    <source>
        <dbReference type="SMART" id="SM00663"/>
    </source>
</evidence>
<evidence type="ECO:0000256" key="2">
    <source>
        <dbReference type="ARBA" id="ARBA00012418"/>
    </source>
</evidence>
<dbReference type="Gene3D" id="6.20.50.80">
    <property type="match status" value="1"/>
</dbReference>
<dbReference type="Pfam" id="PF04983">
    <property type="entry name" value="RNA_pol_Rpb1_3"/>
    <property type="match status" value="1"/>
</dbReference>
<dbReference type="Pfam" id="PF00623">
    <property type="entry name" value="RNA_pol_Rpb1_2"/>
    <property type="match status" value="1"/>
</dbReference>
<sequence>MDNPYSEDLIPIDRIEFDVWSNSEVKDYSVIKSTSEPYGIILAETYDNNEPKRGGIVDQRLGTTDNQRTCLTCGEREKNCPGHFGHTEFAEPVFNFAFKDGVKSILSCICLRCSNLRISRSHATLEYILKYKNGKNRFIEIRKLAKLNNCQVCNAPIPMIKLEIKNTTGVIQFVAESAPLEGGEADAEKKKVREVLTPRMVYDILVNISDADWKLMGFDQRNQRRFRPEDLIIKNFPIPPVAIRPSVKADFLANGSSEDTLNNKLADIIKASQRLRKFVEKENPTEEERKYQIDFLKCQQYNVAVYYDNDTNLPKSAQKSCGRPVKSISERIVGKTGLIRNNLMGKRVNYCARSVITSDPNLSLDELGVPIKIAMNLTFTEVVTPHNYNRLMELVRNGRYKYPGANMVRVKRGDKYIDIDLRYNKSTVNLNMGDEVWRHLQPGDPVLFNRQPTLHKMSMMTHRVKVINNDKLSTFRLNVTVTSPYGADFDGDEMNMFVPQSIQTQTELAMISDVKRQIMSPMHAKPVIKLKQDTLIGSHQLTEKSLIIDWHDAMNMIMYTYETDVLKIKKKDIDSLEMYSMIIPDGINYKDAKSHIQNGKLLKGIAGKKLSEQIMITSWDKYDPQTTKVYIDNTQRITAYWLINYGFTVGLRDACPSKEIKALAKKIITEKEMEVEHLITEIENNPEMLDADLFEEDVKAKLNRRVDIGTKIMELLDSKNHFYTMVNSGAKGDAETNIGPIMGALAQDLLKQKRIPKQVNGRTLPHFFQNDDRPASRGYIKSSYYEGLEPHEFWFHHMTGREGLISTAIKTAETGYQQRKLIKGLEDIKVMYDGTVRTGNNVILQLIYGANNFELTKQKYVKVNTLPMGDAKIHEIYEDMAQEMIEMRDKLRDSQMRFLIEYKTNMETYLQTVNFARIIYDNKIIDSNSNEQLTNDYVKMKLQEVLTHEMTPLLTMVSPEKNPLKHADEQRFKFLFKLCLYEYLAPSRCIKEYKFNKVQFDNTINEVVKSYNRSMINYGEMVGVVTAQSVGEPLTQQTLSSFHKTGAGGLQGAERFRELLGYTKNIKTPYMSIYLKEEYSNNKIMAYKIASYLKYTVLKDVAQKIMIVYDSDIENKRSYTVKDEMDTKSIFGINADKIKSLETMPWLFRVSLNKEAMLHNDVTMLDIKTQFVQFWTNTYGDMTGVKKNMKDFIAKITRGCILSNYNNSDNPIVHIRFELTQTDNSMLIELYEIILNKFKLKGSESIKRVDEISEESIITYNNPDREAKTEKECVIYANGIDMNLIKHIPMIDMNRSYCNSLQIILKNYGIEAARAYLIHEMPLQFTDPKPIAQHQMLIADLMTSTGTITSIDRHGMNRMDKDPLAKASFEKMMEHFVNAAMFSEIDTLQSVSSQVMLGKQIRGGTGMCDILMDNELLENTATVEIGGTRPDPNAIQLSTGTLIDDILKMDDIRTYIPT</sequence>
<evidence type="ECO:0000256" key="3">
    <source>
        <dbReference type="ARBA" id="ARBA00022478"/>
    </source>
</evidence>
<dbReference type="GO" id="GO:0003677">
    <property type="term" value="F:DNA binding"/>
    <property type="evidence" value="ECO:0007669"/>
    <property type="project" value="InterPro"/>
</dbReference>
<dbReference type="InterPro" id="IPR007081">
    <property type="entry name" value="RNA_pol_Rpb1_5"/>
</dbReference>
<dbReference type="SUPFAM" id="SSF64484">
    <property type="entry name" value="beta and beta-prime subunits of DNA dependent RNA-polymerase"/>
    <property type="match status" value="1"/>
</dbReference>
<keyword evidence="5" id="KW-0548">Nucleotidyltransferase</keyword>
<evidence type="ECO:0000256" key="4">
    <source>
        <dbReference type="ARBA" id="ARBA00022679"/>
    </source>
</evidence>
<feature type="domain" description="RNA polymerase N-terminal" evidence="7">
    <location>
        <begin position="229"/>
        <end position="542"/>
    </location>
</feature>
<accession>A0A6C0LYV3</accession>
<organism evidence="8">
    <name type="scientific">viral metagenome</name>
    <dbReference type="NCBI Taxonomy" id="1070528"/>
    <lineage>
        <taxon>unclassified sequences</taxon>
        <taxon>metagenomes</taxon>
        <taxon>organismal metagenomes</taxon>
    </lineage>
</organism>
<dbReference type="EC" id="2.7.7.6" evidence="2"/>
<name>A0A6C0LYV3_9ZZZZ</name>
<dbReference type="InterPro" id="IPR007080">
    <property type="entry name" value="RNA_pol_Rpb1_1"/>
</dbReference>
<dbReference type="InterPro" id="IPR045867">
    <property type="entry name" value="DNA-dir_RpoC_beta_prime"/>
</dbReference>
<dbReference type="InterPro" id="IPR007073">
    <property type="entry name" value="RNA_pol_Rpb1_7"/>
</dbReference>
<dbReference type="SMART" id="SM00663">
    <property type="entry name" value="RPOLA_N"/>
    <property type="match status" value="1"/>
</dbReference>
<dbReference type="PANTHER" id="PTHR19376:SF37">
    <property type="entry name" value="DNA-DIRECTED RNA POLYMERASE II SUBUNIT RPB1"/>
    <property type="match status" value="1"/>
</dbReference>
<dbReference type="Pfam" id="PF05000">
    <property type="entry name" value="RNA_pol_Rpb1_4"/>
    <property type="match status" value="1"/>
</dbReference>
<dbReference type="PANTHER" id="PTHR19376">
    <property type="entry name" value="DNA-DIRECTED RNA POLYMERASE"/>
    <property type="match status" value="1"/>
</dbReference>
<dbReference type="InterPro" id="IPR044893">
    <property type="entry name" value="RNA_pol_Rpb1_clamp_domain"/>
</dbReference>
<dbReference type="InterPro" id="IPR000722">
    <property type="entry name" value="RNA_pol_asu"/>
</dbReference>
<dbReference type="Pfam" id="PF04998">
    <property type="entry name" value="RNA_pol_Rpb1_5"/>
    <property type="match status" value="1"/>
</dbReference>
<dbReference type="Gene3D" id="4.10.860.120">
    <property type="entry name" value="RNA polymerase II, clamp domain"/>
    <property type="match status" value="1"/>
</dbReference>
<dbReference type="FunFam" id="2.40.40.20:FF:000019">
    <property type="entry name" value="DNA-directed RNA polymerase II subunit RPB1"/>
    <property type="match status" value="1"/>
</dbReference>
<evidence type="ECO:0000256" key="6">
    <source>
        <dbReference type="ARBA" id="ARBA00023163"/>
    </source>
</evidence>
<dbReference type="InterPro" id="IPR007075">
    <property type="entry name" value="RNA_pol_Rpb1_6"/>
</dbReference>
<dbReference type="InterPro" id="IPR038593">
    <property type="entry name" value="RNA_pol_Rpb1_7_sf"/>
</dbReference>
<dbReference type="Gene3D" id="1.10.274.100">
    <property type="entry name" value="RNA polymerase Rpb1, domain 3"/>
    <property type="match status" value="1"/>
</dbReference>
<evidence type="ECO:0000313" key="8">
    <source>
        <dbReference type="EMBL" id="QHU35847.1"/>
    </source>
</evidence>
<dbReference type="Gene3D" id="3.30.1360.140">
    <property type="match status" value="1"/>
</dbReference>
<dbReference type="Pfam" id="PF04997">
    <property type="entry name" value="RNA_pol_Rpb1_1"/>
    <property type="match status" value="1"/>
</dbReference>
<proteinExistence type="inferred from homology"/>
<dbReference type="GO" id="GO:0006351">
    <property type="term" value="P:DNA-templated transcription"/>
    <property type="evidence" value="ECO:0007669"/>
    <property type="project" value="InterPro"/>
</dbReference>
<evidence type="ECO:0000256" key="1">
    <source>
        <dbReference type="ARBA" id="ARBA00006460"/>
    </source>
</evidence>
<dbReference type="Gene3D" id="6.10.250.2940">
    <property type="match status" value="1"/>
</dbReference>
<reference evidence="8" key="1">
    <citation type="journal article" date="2020" name="Nature">
        <title>Giant virus diversity and host interactions through global metagenomics.</title>
        <authorList>
            <person name="Schulz F."/>
            <person name="Roux S."/>
            <person name="Paez-Espino D."/>
            <person name="Jungbluth S."/>
            <person name="Walsh D.A."/>
            <person name="Denef V.J."/>
            <person name="McMahon K.D."/>
            <person name="Konstantinidis K.T."/>
            <person name="Eloe-Fadrosh E.A."/>
            <person name="Kyrpides N.C."/>
            <person name="Woyke T."/>
        </authorList>
    </citation>
    <scope>NUCLEOTIDE SEQUENCE</scope>
    <source>
        <strain evidence="8">GVMAG-S-1035085-51</strain>
    </source>
</reference>
<keyword evidence="3" id="KW-0240">DNA-directed RNA polymerase</keyword>
<dbReference type="InterPro" id="IPR042102">
    <property type="entry name" value="RNA_pol_Rpb1_3_sf"/>
</dbReference>
<dbReference type="EMBL" id="MN740613">
    <property type="protein sequence ID" value="QHU35847.1"/>
    <property type="molecule type" value="Genomic_DNA"/>
</dbReference>
<dbReference type="Gene3D" id="1.10.132.30">
    <property type="match status" value="1"/>
</dbReference>
<dbReference type="GO" id="GO:0003899">
    <property type="term" value="F:DNA-directed RNA polymerase activity"/>
    <property type="evidence" value="ECO:0007669"/>
    <property type="project" value="UniProtKB-EC"/>
</dbReference>
<dbReference type="Gene3D" id="3.30.1490.180">
    <property type="entry name" value="RNA polymerase ii"/>
    <property type="match status" value="1"/>
</dbReference>
<dbReference type="InterPro" id="IPR007066">
    <property type="entry name" value="RNA_pol_Rpb1_3"/>
</dbReference>
<dbReference type="InterPro" id="IPR038120">
    <property type="entry name" value="Rpb1_funnel_sf"/>
</dbReference>
<dbReference type="InterPro" id="IPR006592">
    <property type="entry name" value="RNA_pol_N"/>
</dbReference>
<protein>
    <recommendedName>
        <fullName evidence="2">DNA-directed RNA polymerase</fullName>
        <ecNumber evidence="2">2.7.7.6</ecNumber>
    </recommendedName>
</protein>
<dbReference type="Pfam" id="PF04990">
    <property type="entry name" value="RNA_pol_Rpb1_7"/>
    <property type="match status" value="1"/>
</dbReference>
<dbReference type="InterPro" id="IPR007083">
    <property type="entry name" value="RNA_pol_Rpb1_4"/>
</dbReference>
<comment type="similarity">
    <text evidence="1">Belongs to the RNA polymerase beta' chain family.</text>
</comment>
<keyword evidence="6" id="KW-0804">Transcription</keyword>
<dbReference type="Pfam" id="PF04992">
    <property type="entry name" value="RNA_pol_Rpb1_6"/>
    <property type="match status" value="1"/>
</dbReference>
<dbReference type="GO" id="GO:0005665">
    <property type="term" value="C:RNA polymerase II, core complex"/>
    <property type="evidence" value="ECO:0007669"/>
    <property type="project" value="TreeGrafter"/>
</dbReference>
<keyword evidence="4" id="KW-0808">Transferase</keyword>